<dbReference type="Proteomes" id="UP000887579">
    <property type="component" value="Unplaced"/>
</dbReference>
<dbReference type="WBParaSite" id="ES5_v2.g19002.t1">
    <property type="protein sequence ID" value="ES5_v2.g19002.t1"/>
    <property type="gene ID" value="ES5_v2.g19002"/>
</dbReference>
<reference evidence="2" key="1">
    <citation type="submission" date="2022-11" db="UniProtKB">
        <authorList>
            <consortium name="WormBaseParasite"/>
        </authorList>
    </citation>
    <scope>IDENTIFICATION</scope>
</reference>
<accession>A0AC34FPL0</accession>
<evidence type="ECO:0000313" key="2">
    <source>
        <dbReference type="WBParaSite" id="ES5_v2.g19002.t1"/>
    </source>
</evidence>
<organism evidence="1 2">
    <name type="scientific">Panagrolaimus sp. ES5</name>
    <dbReference type="NCBI Taxonomy" id="591445"/>
    <lineage>
        <taxon>Eukaryota</taxon>
        <taxon>Metazoa</taxon>
        <taxon>Ecdysozoa</taxon>
        <taxon>Nematoda</taxon>
        <taxon>Chromadorea</taxon>
        <taxon>Rhabditida</taxon>
        <taxon>Tylenchina</taxon>
        <taxon>Panagrolaimomorpha</taxon>
        <taxon>Panagrolaimoidea</taxon>
        <taxon>Panagrolaimidae</taxon>
        <taxon>Panagrolaimus</taxon>
    </lineage>
</organism>
<protein>
    <submittedName>
        <fullName evidence="2">Uncharacterized protein</fullName>
    </submittedName>
</protein>
<sequence>MISPLGDGASPITDGQDWRSYALRPLARGIVVGNVHDSHAIGNGVGRAIAGADGRGAGTCDKCGNARGIIGVGNGRGGNVHNVRGRLALR</sequence>
<evidence type="ECO:0000313" key="1">
    <source>
        <dbReference type="Proteomes" id="UP000887579"/>
    </source>
</evidence>
<name>A0AC34FPL0_9BILA</name>
<proteinExistence type="predicted"/>